<feature type="non-terminal residue" evidence="1">
    <location>
        <position position="1"/>
    </location>
</feature>
<keyword evidence="1" id="KW-0121">Carboxypeptidase</keyword>
<name>A0A1A8BM94_NOTKA</name>
<gene>
    <name evidence="1" type="primary">CPO</name>
</gene>
<dbReference type="GO" id="GO:0004180">
    <property type="term" value="F:carboxypeptidase activity"/>
    <property type="evidence" value="ECO:0007669"/>
    <property type="project" value="UniProtKB-KW"/>
</dbReference>
<organism evidence="1">
    <name type="scientific">Nothobranchius kadleci</name>
    <name type="common">African annual killifish</name>
    <dbReference type="NCBI Taxonomy" id="1051664"/>
    <lineage>
        <taxon>Eukaryota</taxon>
        <taxon>Metazoa</taxon>
        <taxon>Chordata</taxon>
        <taxon>Craniata</taxon>
        <taxon>Vertebrata</taxon>
        <taxon>Euteleostomi</taxon>
        <taxon>Actinopterygii</taxon>
        <taxon>Neopterygii</taxon>
        <taxon>Teleostei</taxon>
        <taxon>Neoteleostei</taxon>
        <taxon>Acanthomorphata</taxon>
        <taxon>Ovalentaria</taxon>
        <taxon>Atherinomorphae</taxon>
        <taxon>Cyprinodontiformes</taxon>
        <taxon>Nothobranchiidae</taxon>
        <taxon>Nothobranchius</taxon>
    </lineage>
</organism>
<keyword evidence="1" id="KW-0645">Protease</keyword>
<keyword evidence="1" id="KW-0378">Hydrolase</keyword>
<feature type="non-terminal residue" evidence="1">
    <location>
        <position position="50"/>
    </location>
</feature>
<proteinExistence type="predicted"/>
<reference evidence="1" key="1">
    <citation type="submission" date="2016-05" db="EMBL/GenBank/DDBJ databases">
        <authorList>
            <person name="Lavstsen T."/>
            <person name="Jespersen J.S."/>
        </authorList>
    </citation>
    <scope>NUCLEOTIDE SEQUENCE</scope>
    <source>
        <tissue evidence="1">Brain</tissue>
    </source>
</reference>
<protein>
    <submittedName>
        <fullName evidence="1">Carboxypeptidase O</fullName>
    </submittedName>
</protein>
<dbReference type="AlphaFoldDB" id="A0A1A8BM94"/>
<accession>A0A1A8BM94</accession>
<dbReference type="EMBL" id="HADZ01004801">
    <property type="protein sequence ID" value="SBP68742.1"/>
    <property type="molecule type" value="Transcribed_RNA"/>
</dbReference>
<sequence length="50" mass="5993">IPFKILWYPCVCTQWCQMPLLRLKIFGVTELKVFKVLTLDWGRPFSVCFK</sequence>
<reference evidence="1" key="2">
    <citation type="submission" date="2016-06" db="EMBL/GenBank/DDBJ databases">
        <title>The genome of a short-lived fish provides insights into sex chromosome evolution and the genetic control of aging.</title>
        <authorList>
            <person name="Reichwald K."/>
            <person name="Felder M."/>
            <person name="Petzold A."/>
            <person name="Koch P."/>
            <person name="Groth M."/>
            <person name="Platzer M."/>
        </authorList>
    </citation>
    <scope>NUCLEOTIDE SEQUENCE</scope>
    <source>
        <tissue evidence="1">Brain</tissue>
    </source>
</reference>
<evidence type="ECO:0000313" key="1">
    <source>
        <dbReference type="EMBL" id="SBP68742.1"/>
    </source>
</evidence>